<evidence type="ECO:0000256" key="2">
    <source>
        <dbReference type="ARBA" id="ARBA00009773"/>
    </source>
</evidence>
<feature type="transmembrane region" description="Helical" evidence="9">
    <location>
        <begin position="275"/>
        <end position="300"/>
    </location>
</feature>
<keyword evidence="11" id="KW-1185">Reference proteome</keyword>
<evidence type="ECO:0000256" key="9">
    <source>
        <dbReference type="SAM" id="Phobius"/>
    </source>
</evidence>
<evidence type="ECO:0000256" key="1">
    <source>
        <dbReference type="ARBA" id="ARBA00004651"/>
    </source>
</evidence>
<sequence>MGLFGALSADEREVEDRLRTLALCLCAMGVVGYALFWLRAVLVPLVLAIALSYLLQPAIDVLTKRPIKCCWGICVLCRERPQLHSVRPCIRPFVEALIEFRLPYYVSVCIVLALSMAMLGLIGFIVADSVHVFTRHADVYGTRVQTLIIEAIDFYNRMQDRLFGPSTPGNLTEVAVTNDTAAVAVSAEEEEPTLEQRLLDISRRIDRTQVTSIVMSGLSSLLETVSNLFLVMLFTLYLLLGVSPPPTRSPLAQSDEPDVVAQSDAQIHSYIRGKVLVCVLVGVLTALSLWACSVELWLVFGLLAFWLNFVPNVGTVVAVALPLPLVILDPAFSTAGVLLVLLLPLGAHAFAGNVVEPLLFGHILKLHPVAVLLSLLFWYALWGITGMVLAVPMTAVARIRLAHVKHPLPRYLAALLGSAPGEQTLTLSDAPEGEAYGGDAELGEAEADSQLARNALGRKAAANMQAGSRKKAALEELEPALDDTPHGRE</sequence>
<evidence type="ECO:0000313" key="11">
    <source>
        <dbReference type="Proteomes" id="UP000037460"/>
    </source>
</evidence>
<evidence type="ECO:0000313" key="10">
    <source>
        <dbReference type="EMBL" id="KOO26197.1"/>
    </source>
</evidence>
<evidence type="ECO:0000256" key="4">
    <source>
        <dbReference type="ARBA" id="ARBA00022475"/>
    </source>
</evidence>
<evidence type="ECO:0000256" key="3">
    <source>
        <dbReference type="ARBA" id="ARBA00022448"/>
    </source>
</evidence>
<feature type="transmembrane region" description="Helical" evidence="9">
    <location>
        <begin position="224"/>
        <end position="242"/>
    </location>
</feature>
<feature type="transmembrane region" description="Helical" evidence="9">
    <location>
        <begin position="335"/>
        <end position="355"/>
    </location>
</feature>
<name>A0A0M0JIN6_9EUKA</name>
<dbReference type="Pfam" id="PF01594">
    <property type="entry name" value="AI-2E_transport"/>
    <property type="match status" value="1"/>
</dbReference>
<keyword evidence="3" id="KW-0813">Transport</keyword>
<comment type="similarity">
    <text evidence="2">Belongs to the autoinducer-2 exporter (AI-2E) (TC 2.A.86) family.</text>
</comment>
<keyword evidence="7 9" id="KW-0472">Membrane</keyword>
<dbReference type="AlphaFoldDB" id="A0A0M0JIN6"/>
<feature type="transmembrane region" description="Helical" evidence="9">
    <location>
        <begin position="42"/>
        <end position="59"/>
    </location>
</feature>
<comment type="caution">
    <text evidence="10">The sequence shown here is derived from an EMBL/GenBank/DDBJ whole genome shotgun (WGS) entry which is preliminary data.</text>
</comment>
<evidence type="ECO:0000256" key="8">
    <source>
        <dbReference type="SAM" id="MobiDB-lite"/>
    </source>
</evidence>
<keyword evidence="4" id="KW-1003">Cell membrane</keyword>
<dbReference type="InterPro" id="IPR002549">
    <property type="entry name" value="AI-2E-like"/>
</dbReference>
<protein>
    <submittedName>
        <fullName evidence="10">Membrane protein-a permease</fullName>
    </submittedName>
</protein>
<feature type="transmembrane region" description="Helical" evidence="9">
    <location>
        <begin position="375"/>
        <end position="397"/>
    </location>
</feature>
<evidence type="ECO:0000256" key="5">
    <source>
        <dbReference type="ARBA" id="ARBA00022692"/>
    </source>
</evidence>
<comment type="subcellular location">
    <subcellularLocation>
        <location evidence="1">Cell membrane</location>
        <topology evidence="1">Multi-pass membrane protein</topology>
    </subcellularLocation>
</comment>
<dbReference type="PANTHER" id="PTHR21716:SF53">
    <property type="entry name" value="PERMEASE PERM-RELATED"/>
    <property type="match status" value="1"/>
</dbReference>
<keyword evidence="5 9" id="KW-0812">Transmembrane</keyword>
<reference evidence="11" key="1">
    <citation type="journal article" date="2015" name="PLoS Genet.">
        <title>Genome Sequence and Transcriptome Analyses of Chrysochromulina tobin: Metabolic Tools for Enhanced Algal Fitness in the Prominent Order Prymnesiales (Haptophyceae).</title>
        <authorList>
            <person name="Hovde B.T."/>
            <person name="Deodato C.R."/>
            <person name="Hunsperger H.M."/>
            <person name="Ryken S.A."/>
            <person name="Yost W."/>
            <person name="Jha R.K."/>
            <person name="Patterson J."/>
            <person name="Monnat R.J. Jr."/>
            <person name="Barlow S.B."/>
            <person name="Starkenburg S.R."/>
            <person name="Cattolico R.A."/>
        </authorList>
    </citation>
    <scope>NUCLEOTIDE SEQUENCE</scope>
    <source>
        <strain evidence="11">CCMP291</strain>
    </source>
</reference>
<dbReference type="GO" id="GO:0005886">
    <property type="term" value="C:plasma membrane"/>
    <property type="evidence" value="ECO:0007669"/>
    <property type="project" value="UniProtKB-SubCell"/>
</dbReference>
<feature type="transmembrane region" description="Helical" evidence="9">
    <location>
        <begin position="104"/>
        <end position="127"/>
    </location>
</feature>
<organism evidence="10 11">
    <name type="scientific">Chrysochromulina tobinii</name>
    <dbReference type="NCBI Taxonomy" id="1460289"/>
    <lineage>
        <taxon>Eukaryota</taxon>
        <taxon>Haptista</taxon>
        <taxon>Haptophyta</taxon>
        <taxon>Prymnesiophyceae</taxon>
        <taxon>Prymnesiales</taxon>
        <taxon>Chrysochromulinaceae</taxon>
        <taxon>Chrysochromulina</taxon>
    </lineage>
</organism>
<gene>
    <name evidence="10" type="ORF">Ctob_000174</name>
</gene>
<dbReference type="Proteomes" id="UP000037460">
    <property type="component" value="Unassembled WGS sequence"/>
</dbReference>
<proteinExistence type="inferred from homology"/>
<evidence type="ECO:0000256" key="7">
    <source>
        <dbReference type="ARBA" id="ARBA00023136"/>
    </source>
</evidence>
<feature type="transmembrane region" description="Helical" evidence="9">
    <location>
        <begin position="306"/>
        <end position="328"/>
    </location>
</feature>
<keyword evidence="6 9" id="KW-1133">Transmembrane helix</keyword>
<accession>A0A0M0JIN6</accession>
<dbReference type="OrthoDB" id="205872at2759"/>
<evidence type="ECO:0000256" key="6">
    <source>
        <dbReference type="ARBA" id="ARBA00022989"/>
    </source>
</evidence>
<feature type="region of interest" description="Disordered" evidence="8">
    <location>
        <begin position="466"/>
        <end position="489"/>
    </location>
</feature>
<dbReference type="PANTHER" id="PTHR21716">
    <property type="entry name" value="TRANSMEMBRANE PROTEIN"/>
    <property type="match status" value="1"/>
</dbReference>
<dbReference type="EMBL" id="JWZX01002881">
    <property type="protein sequence ID" value="KOO26197.1"/>
    <property type="molecule type" value="Genomic_DNA"/>
</dbReference>